<evidence type="ECO:0000256" key="3">
    <source>
        <dbReference type="ARBA" id="ARBA00022475"/>
    </source>
</evidence>
<feature type="domain" description="ABC transmembrane type-1" evidence="8">
    <location>
        <begin position="194"/>
        <end position="395"/>
    </location>
</feature>
<feature type="transmembrane region" description="Helical" evidence="7">
    <location>
        <begin position="198"/>
        <end position="221"/>
    </location>
</feature>
<keyword evidence="10" id="KW-1185">Reference proteome</keyword>
<feature type="transmembrane region" description="Helical" evidence="7">
    <location>
        <begin position="272"/>
        <end position="290"/>
    </location>
</feature>
<protein>
    <submittedName>
        <fullName evidence="9">Oligopeptide ABC transporter permease</fullName>
    </submittedName>
</protein>
<feature type="transmembrane region" description="Helical" evidence="7">
    <location>
        <begin position="233"/>
        <end position="252"/>
    </location>
</feature>
<dbReference type="RefSeq" id="WP_104207994.1">
    <property type="nucleotide sequence ID" value="NZ_PHNF01000001.1"/>
</dbReference>
<keyword evidence="6 7" id="KW-0472">Membrane</keyword>
<dbReference type="CDD" id="cd06261">
    <property type="entry name" value="TM_PBP2"/>
    <property type="match status" value="1"/>
</dbReference>
<evidence type="ECO:0000313" key="9">
    <source>
        <dbReference type="EMBL" id="PPE06839.1"/>
    </source>
</evidence>
<keyword evidence="3" id="KW-1003">Cell membrane</keyword>
<comment type="subcellular location">
    <subcellularLocation>
        <location evidence="1 7">Cell membrane</location>
        <topology evidence="1 7">Multi-pass membrane protein</topology>
    </subcellularLocation>
</comment>
<dbReference type="GO" id="GO:0055085">
    <property type="term" value="P:transmembrane transport"/>
    <property type="evidence" value="ECO:0007669"/>
    <property type="project" value="InterPro"/>
</dbReference>
<dbReference type="AlphaFoldDB" id="A0A2S5RHN3"/>
<dbReference type="Proteomes" id="UP000239785">
    <property type="component" value="Unassembled WGS sequence"/>
</dbReference>
<dbReference type="PANTHER" id="PTHR30465:SF0">
    <property type="entry name" value="OLIGOPEPTIDE TRANSPORT SYSTEM PERMEASE PROTEIN APPB"/>
    <property type="match status" value="1"/>
</dbReference>
<dbReference type="Pfam" id="PF00528">
    <property type="entry name" value="BPD_transp_1"/>
    <property type="match status" value="1"/>
</dbReference>
<keyword evidence="4 7" id="KW-0812">Transmembrane</keyword>
<evidence type="ECO:0000313" key="10">
    <source>
        <dbReference type="Proteomes" id="UP000239785"/>
    </source>
</evidence>
<evidence type="ECO:0000256" key="5">
    <source>
        <dbReference type="ARBA" id="ARBA00022989"/>
    </source>
</evidence>
<comment type="caution">
    <text evidence="9">The sequence shown here is derived from an EMBL/GenBank/DDBJ whole genome shotgun (WGS) entry which is preliminary data.</text>
</comment>
<comment type="similarity">
    <text evidence="7">Belongs to the binding-protein-dependent transport system permease family.</text>
</comment>
<proteinExistence type="inferred from homology"/>
<dbReference type="PROSITE" id="PS50928">
    <property type="entry name" value="ABC_TM1"/>
    <property type="match status" value="1"/>
</dbReference>
<evidence type="ECO:0000259" key="8">
    <source>
        <dbReference type="PROSITE" id="PS50928"/>
    </source>
</evidence>
<organism evidence="9 10">
    <name type="scientific">Mesoplasma corruscae</name>
    <dbReference type="NCBI Taxonomy" id="216874"/>
    <lineage>
        <taxon>Bacteria</taxon>
        <taxon>Bacillati</taxon>
        <taxon>Mycoplasmatota</taxon>
        <taxon>Mollicutes</taxon>
        <taxon>Entomoplasmatales</taxon>
        <taxon>Entomoplasmataceae</taxon>
        <taxon>Mesoplasma</taxon>
    </lineage>
</organism>
<dbReference type="OrthoDB" id="9773221at2"/>
<dbReference type="InterPro" id="IPR000515">
    <property type="entry name" value="MetI-like"/>
</dbReference>
<dbReference type="SUPFAM" id="SSF161098">
    <property type="entry name" value="MetI-like"/>
    <property type="match status" value="1"/>
</dbReference>
<evidence type="ECO:0000256" key="2">
    <source>
        <dbReference type="ARBA" id="ARBA00022448"/>
    </source>
</evidence>
<evidence type="ECO:0000256" key="6">
    <source>
        <dbReference type="ARBA" id="ARBA00023136"/>
    </source>
</evidence>
<reference evidence="9 10" key="1">
    <citation type="submission" date="2017-11" db="EMBL/GenBank/DDBJ databases">
        <title>Genome sequence of Mesoplasma corruscae ELCA-2 (ATCC 49579).</title>
        <authorList>
            <person name="Lo W.-S."/>
            <person name="Kuo C.-H."/>
        </authorList>
    </citation>
    <scope>NUCLEOTIDE SEQUENCE [LARGE SCALE GENOMIC DNA]</scope>
    <source>
        <strain evidence="9 10">ELCA-2</strain>
    </source>
</reference>
<feature type="transmembrane region" description="Helical" evidence="7">
    <location>
        <begin position="333"/>
        <end position="353"/>
    </location>
</feature>
<dbReference type="NCBIfam" id="NF043081">
    <property type="entry name" value="MMSYN1_0165"/>
    <property type="match status" value="1"/>
</dbReference>
<name>A0A2S5RHN3_9MOLU</name>
<feature type="transmembrane region" description="Helical" evidence="7">
    <location>
        <begin position="63"/>
        <end position="85"/>
    </location>
</feature>
<dbReference type="EMBL" id="PHNF01000001">
    <property type="protein sequence ID" value="PPE06839.1"/>
    <property type="molecule type" value="Genomic_DNA"/>
</dbReference>
<accession>A0A2S5RHN3</accession>
<dbReference type="GO" id="GO:0005886">
    <property type="term" value="C:plasma membrane"/>
    <property type="evidence" value="ECO:0007669"/>
    <property type="project" value="UniProtKB-SubCell"/>
</dbReference>
<keyword evidence="5 7" id="KW-1133">Transmembrane helix</keyword>
<dbReference type="Gene3D" id="1.10.3720.10">
    <property type="entry name" value="MetI-like"/>
    <property type="match status" value="1"/>
</dbReference>
<feature type="transmembrane region" description="Helical" evidence="7">
    <location>
        <begin position="373"/>
        <end position="398"/>
    </location>
</feature>
<dbReference type="PANTHER" id="PTHR30465">
    <property type="entry name" value="INNER MEMBRANE ABC TRANSPORTER"/>
    <property type="match status" value="1"/>
</dbReference>
<keyword evidence="2 7" id="KW-0813">Transport</keyword>
<evidence type="ECO:0000256" key="4">
    <source>
        <dbReference type="ARBA" id="ARBA00022692"/>
    </source>
</evidence>
<gene>
    <name evidence="9" type="primary">oppB</name>
    <name evidence="9" type="ORF">MCORR_v1c04700</name>
</gene>
<evidence type="ECO:0000256" key="1">
    <source>
        <dbReference type="ARBA" id="ARBA00004651"/>
    </source>
</evidence>
<evidence type="ECO:0000256" key="7">
    <source>
        <dbReference type="RuleBase" id="RU363032"/>
    </source>
</evidence>
<sequence>MQTNNKQIQELIDNIDKIDQNNLDNNFFNNIFYKIKYGLNKISESIDDFSKRNPLFFYSIKRIMFAIITLYVATAVIYFFMTIVMNDTVYVKDITDQQWNAMGIVKRSPEYYAFISDRKKMLGVDGPLLKQILFYWRNVTPIIPKNVTISSEIDASGQIINVQEKKFFYLGLTLSEIGSKPLRTPIQEIFWEAMPKSFVVGILATSLSYLIGVPLGIYAALKKEKHQDNIINIFSFTIIALPTLVIIQLLYLISLNAGANTSWNTGDMFTKVFPIIGLFLLISPSIIVSTRRFMVDEMTSDYTKFAYSKGMTQKYTFFVHIFRNSFVKMVRDIPTVFVFSIFGSSLIIERVWGIPGMSSIIVDGISKNDLFTVMGYTFLSASAGILTQLIGDLLLAILDPRVRLR</sequence>
<dbReference type="InterPro" id="IPR035906">
    <property type="entry name" value="MetI-like_sf"/>
</dbReference>